<dbReference type="AlphaFoldDB" id="A0AAD2K395"/>
<dbReference type="Gene3D" id="2.170.270.10">
    <property type="entry name" value="SET domain"/>
    <property type="match status" value="1"/>
</dbReference>
<dbReference type="PRINTS" id="PR00351">
    <property type="entry name" value="OM20RECEPTOR"/>
</dbReference>
<dbReference type="SMART" id="SM01117">
    <property type="entry name" value="Cyt-b5"/>
    <property type="match status" value="1"/>
</dbReference>
<evidence type="ECO:0000313" key="13">
    <source>
        <dbReference type="Proteomes" id="UP001295794"/>
    </source>
</evidence>
<evidence type="ECO:0000256" key="9">
    <source>
        <dbReference type="ARBA" id="ARBA00023136"/>
    </source>
</evidence>
<dbReference type="Gene3D" id="3.10.120.10">
    <property type="entry name" value="Cytochrome b5-like heme/steroid binding domain"/>
    <property type="match status" value="1"/>
</dbReference>
<sequence length="714" mass="78182">MAFTLQLGTPVNTALFVFILYTVQKIVYPSVSRSKQIPNEFKAGYSWLPKSHPPTVLFKTYTPKSLEPFSGRDGGRILLAINGIVFDVTAGRNFYGPDSMYGNFAGRDASRGMAKQSFDAEILTPVDQPLDKLDDLQQDEIMSSRTTALTIAGLSVCGLVAYAAYFDYKRRTDAAFRKTLKKQKKRVDKSLAQSKQAAEAAAYVTDAQLAEALKSIKSQPPPATREAQEAHFMEQISMGEQLSVTGEAFYLPAALAFYRALTVYPSPSELLGIYQKTVPEAVVKLVLRLVNLDVSSSTQDLGIDDTEDVSPVRAASETSSQDWDRVTDPGHPAPSPAFYASFPPKSTQVSIQPRDEKLPLAGPVKVLVLNEDIEAGQIIYTVSYMVHVAIMLASRVQEHPMLTSLDFDLQAAGTHCFQCFKELSDPVSLTSAAGDKALFCSTKCQNAAKSQWHSFLFTVDPPIPGVPEFAQLAPTPEGLEARREAQSKFAAYLNKDQKAVSSLVAKFIARQLTAAGQPHAEDDYAQADGAQKYAIEDYVERWTTGKGEPSEEEFGLLVNLMRNTLPGLEAFLPQDGHKSLCGKLAFNAFGVTFGEGREDRPASTHRPENTEITRTAAGTERQTGTALYSISTYLPHSCEPNARATFPNGTSELHLVAAKDLKKGDVLSVAYVDVTQKADESASDCRLRRRKEIARGWKFPCECSRCLAEAQAQN</sequence>
<dbReference type="Proteomes" id="UP001295794">
    <property type="component" value="Unassembled WGS sequence"/>
</dbReference>
<dbReference type="GO" id="GO:0030150">
    <property type="term" value="P:protein import into mitochondrial matrix"/>
    <property type="evidence" value="ECO:0007669"/>
    <property type="project" value="TreeGrafter"/>
</dbReference>
<feature type="region of interest" description="Disordered" evidence="10">
    <location>
        <begin position="298"/>
        <end position="342"/>
    </location>
</feature>
<evidence type="ECO:0000256" key="5">
    <source>
        <dbReference type="ARBA" id="ARBA00022787"/>
    </source>
</evidence>
<keyword evidence="5" id="KW-1000">Mitochondrion outer membrane</keyword>
<dbReference type="InterPro" id="IPR002056">
    <property type="entry name" value="MAS20"/>
</dbReference>
<evidence type="ECO:0000259" key="11">
    <source>
        <dbReference type="PROSITE" id="PS50280"/>
    </source>
</evidence>
<dbReference type="CDD" id="cd20071">
    <property type="entry name" value="SET_SMYD"/>
    <property type="match status" value="1"/>
</dbReference>
<evidence type="ECO:0000256" key="10">
    <source>
        <dbReference type="SAM" id="MobiDB-lite"/>
    </source>
</evidence>
<dbReference type="GO" id="GO:0030943">
    <property type="term" value="F:mitochondrion targeting sequence binding"/>
    <property type="evidence" value="ECO:0007669"/>
    <property type="project" value="TreeGrafter"/>
</dbReference>
<keyword evidence="8" id="KW-0496">Mitochondrion</keyword>
<dbReference type="Gene3D" id="6.10.140.2220">
    <property type="match status" value="1"/>
</dbReference>
<feature type="domain" description="SET" evidence="11">
    <location>
        <begin position="345"/>
        <end position="672"/>
    </location>
</feature>
<dbReference type="Pfam" id="PF00173">
    <property type="entry name" value="Cyt-b5"/>
    <property type="match status" value="1"/>
</dbReference>
<comment type="caution">
    <text evidence="12">The sequence shown here is derived from an EMBL/GenBank/DDBJ whole genome shotgun (WGS) entry which is preliminary data.</text>
</comment>
<evidence type="ECO:0000256" key="3">
    <source>
        <dbReference type="ARBA" id="ARBA00022448"/>
    </source>
</evidence>
<evidence type="ECO:0000256" key="4">
    <source>
        <dbReference type="ARBA" id="ARBA00022692"/>
    </source>
</evidence>
<evidence type="ECO:0000256" key="8">
    <source>
        <dbReference type="ARBA" id="ARBA00023128"/>
    </source>
</evidence>
<dbReference type="Gene3D" id="1.20.960.10">
    <property type="entry name" value="Mitochondrial outer membrane translocase complex, subunit Tom20 domain"/>
    <property type="match status" value="1"/>
</dbReference>
<dbReference type="Pfam" id="PF02064">
    <property type="entry name" value="MAS20"/>
    <property type="match status" value="1"/>
</dbReference>
<dbReference type="SUPFAM" id="SSF82199">
    <property type="entry name" value="SET domain"/>
    <property type="match status" value="1"/>
</dbReference>
<dbReference type="InterPro" id="IPR001214">
    <property type="entry name" value="SET_dom"/>
</dbReference>
<dbReference type="SUPFAM" id="SSF47157">
    <property type="entry name" value="Mitochondrial import receptor subunit Tom20"/>
    <property type="match status" value="1"/>
</dbReference>
<evidence type="ECO:0000313" key="12">
    <source>
        <dbReference type="EMBL" id="CAK5275261.1"/>
    </source>
</evidence>
<comment type="similarity">
    <text evidence="2">Belongs to the Tom20 family.</text>
</comment>
<dbReference type="GO" id="GO:0006605">
    <property type="term" value="P:protein targeting"/>
    <property type="evidence" value="ECO:0007669"/>
    <property type="project" value="InterPro"/>
</dbReference>
<organism evidence="12 13">
    <name type="scientific">Mycena citricolor</name>
    <dbReference type="NCBI Taxonomy" id="2018698"/>
    <lineage>
        <taxon>Eukaryota</taxon>
        <taxon>Fungi</taxon>
        <taxon>Dikarya</taxon>
        <taxon>Basidiomycota</taxon>
        <taxon>Agaricomycotina</taxon>
        <taxon>Agaricomycetes</taxon>
        <taxon>Agaricomycetidae</taxon>
        <taxon>Agaricales</taxon>
        <taxon>Marasmiineae</taxon>
        <taxon>Mycenaceae</taxon>
        <taxon>Mycena</taxon>
    </lineage>
</organism>
<comment type="subcellular location">
    <subcellularLocation>
        <location evidence="1">Mitochondrion outer membrane</location>
        <topology evidence="1">Single-pass membrane protein</topology>
    </subcellularLocation>
</comment>
<reference evidence="12" key="1">
    <citation type="submission" date="2023-11" db="EMBL/GenBank/DDBJ databases">
        <authorList>
            <person name="De Vega J J."/>
            <person name="De Vega J J."/>
        </authorList>
    </citation>
    <scope>NUCLEOTIDE SEQUENCE</scope>
</reference>
<dbReference type="Pfam" id="PF00856">
    <property type="entry name" value="SET"/>
    <property type="match status" value="1"/>
</dbReference>
<dbReference type="PANTHER" id="PTHR12430:SF0">
    <property type="entry name" value="TRANSLOCASE OF OUTER MITOCHONDRIAL MEMBRANE 20"/>
    <property type="match status" value="1"/>
</dbReference>
<keyword evidence="4" id="KW-0812">Transmembrane</keyword>
<keyword evidence="7" id="KW-1133">Transmembrane helix</keyword>
<evidence type="ECO:0000256" key="6">
    <source>
        <dbReference type="ARBA" id="ARBA00022927"/>
    </source>
</evidence>
<dbReference type="EMBL" id="CAVNYO010000405">
    <property type="protein sequence ID" value="CAK5275261.1"/>
    <property type="molecule type" value="Genomic_DNA"/>
</dbReference>
<name>A0AAD2K395_9AGAR</name>
<evidence type="ECO:0000256" key="2">
    <source>
        <dbReference type="ARBA" id="ARBA00005792"/>
    </source>
</evidence>
<keyword evidence="9" id="KW-0472">Membrane</keyword>
<dbReference type="GO" id="GO:0006886">
    <property type="term" value="P:intracellular protein transport"/>
    <property type="evidence" value="ECO:0007669"/>
    <property type="project" value="InterPro"/>
</dbReference>
<keyword evidence="13" id="KW-1185">Reference proteome</keyword>
<dbReference type="Gene3D" id="1.10.220.160">
    <property type="match status" value="1"/>
</dbReference>
<keyword evidence="6" id="KW-0653">Protein transport</keyword>
<dbReference type="SUPFAM" id="SSF55856">
    <property type="entry name" value="Cytochrome b5-like heme/steroid binding domain"/>
    <property type="match status" value="1"/>
</dbReference>
<proteinExistence type="inferred from homology"/>
<dbReference type="GO" id="GO:0005742">
    <property type="term" value="C:mitochondrial outer membrane translocase complex"/>
    <property type="evidence" value="ECO:0007669"/>
    <property type="project" value="InterPro"/>
</dbReference>
<dbReference type="InterPro" id="IPR036400">
    <property type="entry name" value="Cyt_B5-like_heme/steroid_sf"/>
</dbReference>
<dbReference type="PANTHER" id="PTHR12430">
    <property type="entry name" value="MITOCHONDRIAL IMPORT RECEPTOR SUBUNIT TOM20"/>
    <property type="match status" value="1"/>
</dbReference>
<evidence type="ECO:0000256" key="1">
    <source>
        <dbReference type="ARBA" id="ARBA00004572"/>
    </source>
</evidence>
<dbReference type="PROSITE" id="PS50280">
    <property type="entry name" value="SET"/>
    <property type="match status" value="1"/>
</dbReference>
<gene>
    <name evidence="12" type="ORF">MYCIT1_LOCUS22925</name>
</gene>
<dbReference type="GO" id="GO:0008320">
    <property type="term" value="F:protein transmembrane transporter activity"/>
    <property type="evidence" value="ECO:0007669"/>
    <property type="project" value="TreeGrafter"/>
</dbReference>
<dbReference type="InterPro" id="IPR046341">
    <property type="entry name" value="SET_dom_sf"/>
</dbReference>
<keyword evidence="3" id="KW-0813">Transport</keyword>
<dbReference type="InterPro" id="IPR001199">
    <property type="entry name" value="Cyt_B5-like_heme/steroid-bd"/>
</dbReference>
<protein>
    <recommendedName>
        <fullName evidence="11">SET domain-containing protein</fullName>
    </recommendedName>
</protein>
<dbReference type="GO" id="GO:0016031">
    <property type="term" value="P:tRNA import into mitochondrion"/>
    <property type="evidence" value="ECO:0007669"/>
    <property type="project" value="TreeGrafter"/>
</dbReference>
<accession>A0AAD2K395</accession>
<dbReference type="InterPro" id="IPR023392">
    <property type="entry name" value="Tom20_dom_sf"/>
</dbReference>
<evidence type="ECO:0000256" key="7">
    <source>
        <dbReference type="ARBA" id="ARBA00022989"/>
    </source>
</evidence>